<dbReference type="Gene3D" id="3.30.530.20">
    <property type="match status" value="1"/>
</dbReference>
<evidence type="ECO:0000313" key="2">
    <source>
        <dbReference type="Proteomes" id="UP000190042"/>
    </source>
</evidence>
<sequence length="146" mass="16667">MPNGMEEIKISAPVDRVWRFLDDMNQWAPLIPGYIEHEVANEKQFTWKFRADLGMIQKNIEMQVDIAERSENSKVAFKLEGLNENLEGNGYFQLNEVDRETTDLIGYLDISGKGMMGSVMNSMMKSYVPQTVRDLTVAVGEKLQNS</sequence>
<proteinExistence type="predicted"/>
<dbReference type="CDD" id="cd07812">
    <property type="entry name" value="SRPBCC"/>
    <property type="match status" value="1"/>
</dbReference>
<dbReference type="SUPFAM" id="SSF55961">
    <property type="entry name" value="Bet v1-like"/>
    <property type="match status" value="1"/>
</dbReference>
<dbReference type="EMBL" id="FUYJ01000002">
    <property type="protein sequence ID" value="SKA95009.1"/>
    <property type="molecule type" value="Genomic_DNA"/>
</dbReference>
<name>A0A1T4XZN5_9BACL</name>
<dbReference type="InterPro" id="IPR010419">
    <property type="entry name" value="CO_DH_gsu"/>
</dbReference>
<protein>
    <submittedName>
        <fullName evidence="1">Carbon monoxide dehydrogenase subunit G</fullName>
    </submittedName>
</protein>
<dbReference type="Pfam" id="PF06240">
    <property type="entry name" value="COXG"/>
    <property type="match status" value="1"/>
</dbReference>
<reference evidence="2" key="1">
    <citation type="submission" date="2017-02" db="EMBL/GenBank/DDBJ databases">
        <authorList>
            <person name="Varghese N."/>
            <person name="Submissions S."/>
        </authorList>
    </citation>
    <scope>NUCLEOTIDE SEQUENCE [LARGE SCALE GENOMIC DNA]</scope>
    <source>
        <strain evidence="2">DSM 23966</strain>
    </source>
</reference>
<organism evidence="1 2">
    <name type="scientific">Sporosarcina newyorkensis</name>
    <dbReference type="NCBI Taxonomy" id="759851"/>
    <lineage>
        <taxon>Bacteria</taxon>
        <taxon>Bacillati</taxon>
        <taxon>Bacillota</taxon>
        <taxon>Bacilli</taxon>
        <taxon>Bacillales</taxon>
        <taxon>Caryophanaceae</taxon>
        <taxon>Sporosarcina</taxon>
    </lineage>
</organism>
<dbReference type="AlphaFoldDB" id="A0A1T4XZN5"/>
<dbReference type="InterPro" id="IPR023393">
    <property type="entry name" value="START-like_dom_sf"/>
</dbReference>
<accession>A0A1T4XZN5</accession>
<keyword evidence="2" id="KW-1185">Reference proteome</keyword>
<evidence type="ECO:0000313" key="1">
    <source>
        <dbReference type="EMBL" id="SKA95009.1"/>
    </source>
</evidence>
<dbReference type="Proteomes" id="UP000190042">
    <property type="component" value="Unassembled WGS sequence"/>
</dbReference>
<gene>
    <name evidence="1" type="ORF">SAMN04244570_1522</name>
</gene>